<organism evidence="3 4">
    <name type="scientific">Paraburkholderia hospita</name>
    <dbReference type="NCBI Taxonomy" id="169430"/>
    <lineage>
        <taxon>Bacteria</taxon>
        <taxon>Pseudomonadati</taxon>
        <taxon>Pseudomonadota</taxon>
        <taxon>Betaproteobacteria</taxon>
        <taxon>Burkholderiales</taxon>
        <taxon>Burkholderiaceae</taxon>
        <taxon>Paraburkholderia</taxon>
    </lineage>
</organism>
<keyword evidence="3" id="KW-0067">ATP-binding</keyword>
<dbReference type="SMART" id="SM00487">
    <property type="entry name" value="DEXDc"/>
    <property type="match status" value="1"/>
</dbReference>
<feature type="region of interest" description="Disordered" evidence="1">
    <location>
        <begin position="381"/>
        <end position="426"/>
    </location>
</feature>
<feature type="compositionally biased region" description="Low complexity" evidence="1">
    <location>
        <begin position="526"/>
        <end position="536"/>
    </location>
</feature>
<dbReference type="EMBL" id="AKAU01000103">
    <property type="protein sequence ID" value="EIM99260.1"/>
    <property type="molecule type" value="Genomic_DNA"/>
</dbReference>
<keyword evidence="3" id="KW-0378">Hydrolase</keyword>
<evidence type="ECO:0000256" key="1">
    <source>
        <dbReference type="SAM" id="MobiDB-lite"/>
    </source>
</evidence>
<dbReference type="Proteomes" id="UP000004980">
    <property type="component" value="Unassembled WGS sequence"/>
</dbReference>
<comment type="caution">
    <text evidence="3">The sequence shown here is derived from an EMBL/GenBank/DDBJ whole genome shotgun (WGS) entry which is preliminary data.</text>
</comment>
<evidence type="ECO:0000259" key="2">
    <source>
        <dbReference type="SMART" id="SM00487"/>
    </source>
</evidence>
<sequence length="1185" mass="132087">MQRPWSRQAAAELLDMSGKLKGFEDVGAKQLDAAVALHRMLLTHGSAYLGDEVGMGKTYVALATVALFRHLQPGFRVLYLAPSQNVLSKWHGRELPAFIRNNVRHADMRLRRPDGTPPARSAACMRVDDWLKCAVSDRHVLDVFVPLSALSFQLYGECADWCKRVKALAEHGGVQVDLEGVTEKKTFKDRAAEIINKAIPFYDLVVIDEAHLLKGGAGTAAADRARFLARALGANRHGGTRRFGAALLLSGTPFDRDLSQLARQFELVAQPDAELAPHQAIASLAARKRNGEKWSALQAGLKPYMIRRVQKLQIGGVQLSRNQYRVELRAEAGISLADDKSARALRQRIFTAVVQKRLIEHLDGANEGRFPMAMFSSWEAYSPPRKTKDNKAEPIASHGDDGDDTQRAADSNALDTSKDDAAPRDARAVDGALMEDIVGSYREAFDEEPPHPKLEAETLRLGNEAFGQGLKQLIFVRRLKSVDDLYLRLNEAYDKWLGEYLRAEGMPGCPDQLMAARRVAAKAGRAAPPIGGASPATRSREKSDELPAHGDTLFSWFFRGELDGAGEDFIARQKPALPVPSVLRERLRTRVESIIGELDWRRFLADRCPGLPDIPVWEIAALASRLQGATTPFMRYRRLQAAWAQLQAERLPVDRARPFRVLREHLITLLYDSGAAAIDHIDTETAEKLLCVPTVALAFYRNGLGEGFLPAWGEAWRELAIVWQGANACKRGADWEEACRTRLEALDLQHEVLFALLRLDHPFIDLYLGWLKAERDDGYASAQSLVDRMIDVCNRDPHGTRFGTASILRNLAEGWEQIAKTNFAEFLKGVDRKNRKQWRQGIQQLLTPFAPVEWASGHNTDGRSAIARRFRMPGYPMALVSTSVLQEGEDLHVCCDRVTHFGISGSPIGIEQKNGRVDRIGSRAQRRLLTGQTVREAGIRVNFPHLSESLEWYQIRDLSISINDYLRSIHEVGAVEAVSDLGLAQTMASSARIPSLLRDPLHSPFEPQWTEEANDVSREEVLRVVADTHGVDVTQGTRQISSLSAAKRDCTPVVLMTNTNELDTFIATSTILSDLERTLLSAIRTGLENEERFPSHLRCEVRPETRVGFFDRRMTRGRDRLVRILVGKLQPDVVVMSALVNKAPELSALCPSKIHGDGGRMRCFRLSERSQAIEFGSILARLLRV</sequence>
<protein>
    <submittedName>
        <fullName evidence="3">Helicase domain-containing protein</fullName>
    </submittedName>
</protein>
<dbReference type="InterPro" id="IPR027417">
    <property type="entry name" value="P-loop_NTPase"/>
</dbReference>
<name>A0ABN0FKK1_9BURK</name>
<feature type="domain" description="Helicase ATP-binding" evidence="2">
    <location>
        <begin position="22"/>
        <end position="279"/>
    </location>
</feature>
<keyword evidence="3" id="KW-0347">Helicase</keyword>
<keyword evidence="3" id="KW-0547">Nucleotide-binding</keyword>
<gene>
    <name evidence="3" type="ORF">WQE_19929</name>
</gene>
<keyword evidence="4" id="KW-1185">Reference proteome</keyword>
<proteinExistence type="predicted"/>
<dbReference type="GO" id="GO:0004386">
    <property type="term" value="F:helicase activity"/>
    <property type="evidence" value="ECO:0007669"/>
    <property type="project" value="UniProtKB-KW"/>
</dbReference>
<dbReference type="InterPro" id="IPR014001">
    <property type="entry name" value="Helicase_ATP-bd"/>
</dbReference>
<evidence type="ECO:0000313" key="4">
    <source>
        <dbReference type="Proteomes" id="UP000004980"/>
    </source>
</evidence>
<feature type="compositionally biased region" description="Basic and acidic residues" evidence="1">
    <location>
        <begin position="386"/>
        <end position="407"/>
    </location>
</feature>
<dbReference type="SUPFAM" id="SSF52540">
    <property type="entry name" value="P-loop containing nucleoside triphosphate hydrolases"/>
    <property type="match status" value="2"/>
</dbReference>
<dbReference type="Gene3D" id="3.40.50.300">
    <property type="entry name" value="P-loop containing nucleotide triphosphate hydrolases"/>
    <property type="match status" value="2"/>
</dbReference>
<feature type="region of interest" description="Disordered" evidence="1">
    <location>
        <begin position="526"/>
        <end position="546"/>
    </location>
</feature>
<accession>A0ABN0FKK1</accession>
<evidence type="ECO:0000313" key="3">
    <source>
        <dbReference type="EMBL" id="EIM99260.1"/>
    </source>
</evidence>
<feature type="compositionally biased region" description="Basic and acidic residues" evidence="1">
    <location>
        <begin position="416"/>
        <end position="426"/>
    </location>
</feature>
<reference evidence="3 4" key="1">
    <citation type="journal article" date="2012" name="J. Bacteriol.">
        <title>Draft Genome Sequence of the Soil Bacterium Burkholderia terrae Strain BS001, Which Interacts with Fungal Surface Structures.</title>
        <authorList>
            <person name="Nazir R."/>
            <person name="Hansen M.A."/>
            <person name="Sorensen S."/>
            <person name="van Elsas J.D."/>
        </authorList>
    </citation>
    <scope>NUCLEOTIDE SEQUENCE [LARGE SCALE GENOMIC DNA]</scope>
    <source>
        <strain evidence="3 4">BS001</strain>
    </source>
</reference>